<proteinExistence type="predicted"/>
<dbReference type="SUPFAM" id="SSF53807">
    <property type="entry name" value="Helical backbone' metal receptor"/>
    <property type="match status" value="1"/>
</dbReference>
<accession>A0A563DKF8</accession>
<evidence type="ECO:0000259" key="1">
    <source>
        <dbReference type="PROSITE" id="PS50983"/>
    </source>
</evidence>
<dbReference type="Proteomes" id="UP000319499">
    <property type="component" value="Unassembled WGS sequence"/>
</dbReference>
<dbReference type="EMBL" id="SELH01000011">
    <property type="protein sequence ID" value="TWP30572.1"/>
    <property type="molecule type" value="Genomic_DNA"/>
</dbReference>
<protein>
    <submittedName>
        <fullName evidence="2">ABC transporter substrate-binding protein</fullName>
    </submittedName>
</protein>
<dbReference type="PANTHER" id="PTHR30535:SF34">
    <property type="entry name" value="MOLYBDATE-BINDING PROTEIN MOLA"/>
    <property type="match status" value="1"/>
</dbReference>
<sequence length="339" mass="38560">MKNFFLILFALILLNGCNSNQEKLENQDKNFITLTDTQGNHVTLPKPAQKVVCLFDPSVDVIYMLQKEETLVGIPAELYFDKELYNYFKLLDKRIEAKQLSTPGSNDLANIESIVALKPDLVIAKNLTASTIQTLKSMQIPVYLSSSDTNKNLIKEMRDISIMLGNEKRGEELIAYAKSKAKELQSKADQLSEGKRKTAYFSWANGRIFTTTGVESMMNNCLELAGVNNVCSTKIDKMNVNPETLIQWNPDMIVMWNDSPNLFYEKPELASITAIKDKQVYNLMPMFFYSPHTFKALCAATAINNWAYTHDKNLELKDLKEIILKLYGEKNGTELMKYL</sequence>
<dbReference type="InterPro" id="IPR050902">
    <property type="entry name" value="ABC_Transporter_SBP"/>
</dbReference>
<dbReference type="PROSITE" id="PS50983">
    <property type="entry name" value="FE_B12_PBP"/>
    <property type="match status" value="1"/>
</dbReference>
<reference evidence="2 3" key="1">
    <citation type="submission" date="2019-02" db="EMBL/GenBank/DDBJ databases">
        <title>Apibacter muscae sp. nov.: a novel member of the house fly microbiota.</title>
        <authorList>
            <person name="Park R."/>
        </authorList>
    </citation>
    <scope>NUCLEOTIDE SEQUENCE [LARGE SCALE GENOMIC DNA]</scope>
    <source>
        <strain evidence="2 3">AL1</strain>
    </source>
</reference>
<gene>
    <name evidence="2" type="ORF">ETU09_00795</name>
</gene>
<keyword evidence="3" id="KW-1185">Reference proteome</keyword>
<dbReference type="Gene3D" id="3.40.50.1980">
    <property type="entry name" value="Nitrogenase molybdenum iron protein domain"/>
    <property type="match status" value="2"/>
</dbReference>
<feature type="domain" description="Fe/B12 periplasmic-binding" evidence="1">
    <location>
        <begin position="50"/>
        <end position="311"/>
    </location>
</feature>
<dbReference type="RefSeq" id="WP_146261159.1">
    <property type="nucleotide sequence ID" value="NZ_SELG01000024.1"/>
</dbReference>
<name>A0A563DKF8_9FLAO</name>
<comment type="caution">
    <text evidence="2">The sequence shown here is derived from an EMBL/GenBank/DDBJ whole genome shotgun (WGS) entry which is preliminary data.</text>
</comment>
<dbReference type="OrthoDB" id="9787830at2"/>
<evidence type="ECO:0000313" key="2">
    <source>
        <dbReference type="EMBL" id="TWP30572.1"/>
    </source>
</evidence>
<organism evidence="2 3">
    <name type="scientific">Apibacter muscae</name>
    <dbReference type="NCBI Taxonomy" id="2509004"/>
    <lineage>
        <taxon>Bacteria</taxon>
        <taxon>Pseudomonadati</taxon>
        <taxon>Bacteroidota</taxon>
        <taxon>Flavobacteriia</taxon>
        <taxon>Flavobacteriales</taxon>
        <taxon>Weeksellaceae</taxon>
        <taxon>Apibacter</taxon>
    </lineage>
</organism>
<dbReference type="Pfam" id="PF01497">
    <property type="entry name" value="Peripla_BP_2"/>
    <property type="match status" value="1"/>
</dbReference>
<evidence type="ECO:0000313" key="3">
    <source>
        <dbReference type="Proteomes" id="UP000319499"/>
    </source>
</evidence>
<dbReference type="InterPro" id="IPR002491">
    <property type="entry name" value="ABC_transptr_periplasmic_BD"/>
</dbReference>
<dbReference type="AlphaFoldDB" id="A0A563DKF8"/>
<dbReference type="PANTHER" id="PTHR30535">
    <property type="entry name" value="VITAMIN B12-BINDING PROTEIN"/>
    <property type="match status" value="1"/>
</dbReference>